<evidence type="ECO:0008006" key="3">
    <source>
        <dbReference type="Google" id="ProtNLM"/>
    </source>
</evidence>
<protein>
    <recommendedName>
        <fullName evidence="3">CUB domain-containing protein</fullName>
    </recommendedName>
</protein>
<evidence type="ECO:0000313" key="2">
    <source>
        <dbReference type="Proteomes" id="UP000054047"/>
    </source>
</evidence>
<name>A0A0C2GMY9_9BILA</name>
<accession>A0A0C2GMY9</accession>
<gene>
    <name evidence="1" type="ORF">ANCDUO_09398</name>
</gene>
<reference evidence="1 2" key="1">
    <citation type="submission" date="2013-12" db="EMBL/GenBank/DDBJ databases">
        <title>Draft genome of the parsitic nematode Ancylostoma duodenale.</title>
        <authorList>
            <person name="Mitreva M."/>
        </authorList>
    </citation>
    <scope>NUCLEOTIDE SEQUENCE [LARGE SCALE GENOMIC DNA]</scope>
    <source>
        <strain evidence="1 2">Zhejiang</strain>
    </source>
</reference>
<dbReference type="EMBL" id="KN731034">
    <property type="protein sequence ID" value="KIH60354.1"/>
    <property type="molecule type" value="Genomic_DNA"/>
</dbReference>
<proteinExistence type="predicted"/>
<dbReference type="OrthoDB" id="10550041at2759"/>
<organism evidence="1 2">
    <name type="scientific">Ancylostoma duodenale</name>
    <dbReference type="NCBI Taxonomy" id="51022"/>
    <lineage>
        <taxon>Eukaryota</taxon>
        <taxon>Metazoa</taxon>
        <taxon>Ecdysozoa</taxon>
        <taxon>Nematoda</taxon>
        <taxon>Chromadorea</taxon>
        <taxon>Rhabditida</taxon>
        <taxon>Rhabditina</taxon>
        <taxon>Rhabditomorpha</taxon>
        <taxon>Strongyloidea</taxon>
        <taxon>Ancylostomatidae</taxon>
        <taxon>Ancylostomatinae</taxon>
        <taxon>Ancylostoma</taxon>
    </lineage>
</organism>
<evidence type="ECO:0000313" key="1">
    <source>
        <dbReference type="EMBL" id="KIH60354.1"/>
    </source>
</evidence>
<keyword evidence="2" id="KW-1185">Reference proteome</keyword>
<dbReference type="Proteomes" id="UP000054047">
    <property type="component" value="Unassembled WGS sequence"/>
</dbReference>
<sequence>MENIGCKAPGVEIEIVSITNGDNSIYSGCRKAGVEVKASADPTLTGYRYCIEPDSTIKSNSSLVPIILYSERFTWTFVKLKYHSGQ</sequence>
<dbReference type="AlphaFoldDB" id="A0A0C2GMY9"/>